<evidence type="ECO:0000313" key="2">
    <source>
        <dbReference type="EMBL" id="PRP82810.1"/>
    </source>
</evidence>
<dbReference type="InterPro" id="IPR001584">
    <property type="entry name" value="Integrase_cat-core"/>
</dbReference>
<evidence type="ECO:0000259" key="1">
    <source>
        <dbReference type="PROSITE" id="PS50994"/>
    </source>
</evidence>
<name>A0A2P6NFS4_9EUKA</name>
<dbReference type="SUPFAM" id="SSF53098">
    <property type="entry name" value="Ribonuclease H-like"/>
    <property type="match status" value="1"/>
</dbReference>
<dbReference type="PROSITE" id="PS50994">
    <property type="entry name" value="INTEGRASE"/>
    <property type="match status" value="1"/>
</dbReference>
<proteinExistence type="predicted"/>
<dbReference type="AlphaFoldDB" id="A0A2P6NFS4"/>
<reference evidence="2 3" key="1">
    <citation type="journal article" date="2018" name="Genome Biol. Evol.">
        <title>Multiple Roots of Fruiting Body Formation in Amoebozoa.</title>
        <authorList>
            <person name="Hillmann F."/>
            <person name="Forbes G."/>
            <person name="Novohradska S."/>
            <person name="Ferling I."/>
            <person name="Riege K."/>
            <person name="Groth M."/>
            <person name="Westermann M."/>
            <person name="Marz M."/>
            <person name="Spaller T."/>
            <person name="Winckler T."/>
            <person name="Schaap P."/>
            <person name="Glockner G."/>
        </authorList>
    </citation>
    <scope>NUCLEOTIDE SEQUENCE [LARGE SCALE GENOMIC DNA]</scope>
    <source>
        <strain evidence="2 3">Jena</strain>
    </source>
</reference>
<dbReference type="InterPro" id="IPR036397">
    <property type="entry name" value="RNaseH_sf"/>
</dbReference>
<evidence type="ECO:0000313" key="3">
    <source>
        <dbReference type="Proteomes" id="UP000241769"/>
    </source>
</evidence>
<dbReference type="OrthoDB" id="8892477at2759"/>
<accession>A0A2P6NFS4</accession>
<dbReference type="Gene3D" id="3.30.420.10">
    <property type="entry name" value="Ribonuclease H-like superfamily/Ribonuclease H"/>
    <property type="match status" value="1"/>
</dbReference>
<dbReference type="Proteomes" id="UP000241769">
    <property type="component" value="Unassembled WGS sequence"/>
</dbReference>
<feature type="domain" description="Integrase catalytic" evidence="1">
    <location>
        <begin position="1"/>
        <end position="76"/>
    </location>
</feature>
<dbReference type="InParanoid" id="A0A2P6NFS4"/>
<dbReference type="InterPro" id="IPR012337">
    <property type="entry name" value="RNaseH-like_sf"/>
</dbReference>
<dbReference type="EMBL" id="MDYQ01000095">
    <property type="protein sequence ID" value="PRP82810.1"/>
    <property type="molecule type" value="Genomic_DNA"/>
</dbReference>
<dbReference type="GO" id="GO:0003676">
    <property type="term" value="F:nucleic acid binding"/>
    <property type="evidence" value="ECO:0007669"/>
    <property type="project" value="InterPro"/>
</dbReference>
<comment type="caution">
    <text evidence="2">The sequence shown here is derived from an EMBL/GenBank/DDBJ whole genome shotgun (WGS) entry which is preliminary data.</text>
</comment>
<gene>
    <name evidence="2" type="ORF">PROFUN_10025</name>
</gene>
<organism evidence="2 3">
    <name type="scientific">Planoprotostelium fungivorum</name>
    <dbReference type="NCBI Taxonomy" id="1890364"/>
    <lineage>
        <taxon>Eukaryota</taxon>
        <taxon>Amoebozoa</taxon>
        <taxon>Evosea</taxon>
        <taxon>Variosea</taxon>
        <taxon>Cavosteliida</taxon>
        <taxon>Cavosteliaceae</taxon>
        <taxon>Planoprotostelium</taxon>
    </lineage>
</organism>
<keyword evidence="3" id="KW-1185">Reference proteome</keyword>
<dbReference type="GO" id="GO:0015074">
    <property type="term" value="P:DNA integration"/>
    <property type="evidence" value="ECO:0007669"/>
    <property type="project" value="InterPro"/>
</dbReference>
<protein>
    <submittedName>
        <fullName evidence="2">KRAB-A domain-containing protein 2-like protein</fullName>
    </submittedName>
</protein>
<dbReference type="STRING" id="1890364.A0A2P6NFS4"/>
<sequence>MPKITLPLTTTDRGNNYLLIAVDICTRFYFLRLMTDNTSATTVIHLIDDFTTFGFPRIPQSDNGTEFINGFMKLLKASTAVSSRCLSLVEALMFHSQTAPFVMAVNKTREDLTSYKTLMASPSLHALFMKASQQSFSTESTGLFNYKETCLEATSNHRSSLFTLGSEDLTFHRMHSLWMILTNTHFRIHELGVEECSL</sequence>